<proteinExistence type="predicted"/>
<evidence type="ECO:0000313" key="5">
    <source>
        <dbReference type="EMBL" id="GIG93998.1"/>
    </source>
</evidence>
<dbReference type="InterPro" id="IPR041698">
    <property type="entry name" value="Methyltransf_25"/>
</dbReference>
<comment type="caution">
    <text evidence="5">The sequence shown here is derived from an EMBL/GenBank/DDBJ whole genome shotgun (WGS) entry which is preliminary data.</text>
</comment>
<dbReference type="RefSeq" id="WP_203855663.1">
    <property type="nucleotide sequence ID" value="NZ_BAAAZQ010000002.1"/>
</dbReference>
<dbReference type="EMBL" id="BONX01000003">
    <property type="protein sequence ID" value="GIG93998.1"/>
    <property type="molecule type" value="Genomic_DNA"/>
</dbReference>
<name>A0ABQ4EGZ6_9ACTN</name>
<dbReference type="InterPro" id="IPR029063">
    <property type="entry name" value="SAM-dependent_MTases_sf"/>
</dbReference>
<keyword evidence="3" id="KW-0949">S-adenosyl-L-methionine</keyword>
<dbReference type="PANTHER" id="PTHR43464:SF19">
    <property type="entry name" value="UBIQUINONE BIOSYNTHESIS O-METHYLTRANSFERASE, MITOCHONDRIAL"/>
    <property type="match status" value="1"/>
</dbReference>
<keyword evidence="6" id="KW-1185">Reference proteome</keyword>
<dbReference type="Proteomes" id="UP000621500">
    <property type="component" value="Unassembled WGS sequence"/>
</dbReference>
<keyword evidence="2" id="KW-0808">Transferase</keyword>
<dbReference type="Pfam" id="PF13649">
    <property type="entry name" value="Methyltransf_25"/>
    <property type="match status" value="1"/>
</dbReference>
<evidence type="ECO:0000259" key="4">
    <source>
        <dbReference type="Pfam" id="PF13649"/>
    </source>
</evidence>
<gene>
    <name evidence="5" type="ORF">Pma05_05710</name>
</gene>
<evidence type="ECO:0000256" key="2">
    <source>
        <dbReference type="ARBA" id="ARBA00022679"/>
    </source>
</evidence>
<sequence length="212" mass="23119">MTAAISDPAANVGGCDHGYALTPCLWGVEPEPYVEALDRHVTLDGARALDAGCGEGRNTVFLARAGATVDAVDISELALEHARRLWPDEPRITWGTADVSLAVPGGGYDVVVCDSVLHWNSSLDQARRTVRNLQVATRPGGVHVLCSFNDRAQQLDRHVNPPRLLPAHQEYLRMYAGWELLRVEDITIISSHADVPEPHTHSVTKILAARPR</sequence>
<dbReference type="PANTHER" id="PTHR43464">
    <property type="entry name" value="METHYLTRANSFERASE"/>
    <property type="match status" value="1"/>
</dbReference>
<evidence type="ECO:0000256" key="1">
    <source>
        <dbReference type="ARBA" id="ARBA00022603"/>
    </source>
</evidence>
<evidence type="ECO:0000256" key="3">
    <source>
        <dbReference type="ARBA" id="ARBA00022691"/>
    </source>
</evidence>
<reference evidence="5 6" key="1">
    <citation type="submission" date="2021-01" db="EMBL/GenBank/DDBJ databases">
        <title>Whole genome shotgun sequence of Plantactinospora mayteni NBRC 109088.</title>
        <authorList>
            <person name="Komaki H."/>
            <person name="Tamura T."/>
        </authorList>
    </citation>
    <scope>NUCLEOTIDE SEQUENCE [LARGE SCALE GENOMIC DNA]</scope>
    <source>
        <strain evidence="5 6">NBRC 109088</strain>
    </source>
</reference>
<organism evidence="5 6">
    <name type="scientific">Plantactinospora mayteni</name>
    <dbReference type="NCBI Taxonomy" id="566021"/>
    <lineage>
        <taxon>Bacteria</taxon>
        <taxon>Bacillati</taxon>
        <taxon>Actinomycetota</taxon>
        <taxon>Actinomycetes</taxon>
        <taxon>Micromonosporales</taxon>
        <taxon>Micromonosporaceae</taxon>
        <taxon>Plantactinospora</taxon>
    </lineage>
</organism>
<dbReference type="SUPFAM" id="SSF53335">
    <property type="entry name" value="S-adenosyl-L-methionine-dependent methyltransferases"/>
    <property type="match status" value="1"/>
</dbReference>
<keyword evidence="1" id="KW-0489">Methyltransferase</keyword>
<evidence type="ECO:0000313" key="6">
    <source>
        <dbReference type="Proteomes" id="UP000621500"/>
    </source>
</evidence>
<dbReference type="Gene3D" id="3.40.50.150">
    <property type="entry name" value="Vaccinia Virus protein VP39"/>
    <property type="match status" value="1"/>
</dbReference>
<accession>A0ABQ4EGZ6</accession>
<dbReference type="CDD" id="cd02440">
    <property type="entry name" value="AdoMet_MTases"/>
    <property type="match status" value="1"/>
</dbReference>
<feature type="domain" description="Methyltransferase" evidence="4">
    <location>
        <begin position="49"/>
        <end position="141"/>
    </location>
</feature>
<protein>
    <recommendedName>
        <fullName evidence="4">Methyltransferase domain-containing protein</fullName>
    </recommendedName>
</protein>